<dbReference type="AlphaFoldDB" id="A0A1G2MIW3"/>
<gene>
    <name evidence="3" type="ORF">A3C72_03665</name>
</gene>
<accession>A0A1G2MIW3</accession>
<dbReference type="Gene3D" id="3.40.50.2000">
    <property type="entry name" value="Glycogen Phosphorylase B"/>
    <property type="match status" value="2"/>
</dbReference>
<dbReference type="Proteomes" id="UP000177130">
    <property type="component" value="Unassembled WGS sequence"/>
</dbReference>
<protein>
    <recommendedName>
        <fullName evidence="5">Glycosyl transferase family 1 domain-containing protein</fullName>
    </recommendedName>
</protein>
<evidence type="ECO:0000313" key="4">
    <source>
        <dbReference type="Proteomes" id="UP000177130"/>
    </source>
</evidence>
<evidence type="ECO:0000259" key="1">
    <source>
        <dbReference type="Pfam" id="PF00534"/>
    </source>
</evidence>
<name>A0A1G2MIW3_9BACT</name>
<proteinExistence type="predicted"/>
<dbReference type="InterPro" id="IPR001296">
    <property type="entry name" value="Glyco_trans_1"/>
</dbReference>
<dbReference type="InterPro" id="IPR050194">
    <property type="entry name" value="Glycosyltransferase_grp1"/>
</dbReference>
<organism evidence="3 4">
    <name type="scientific">Candidatus Taylorbacteria bacterium RIFCSPHIGHO2_02_FULL_43_32b</name>
    <dbReference type="NCBI Taxonomy" id="1802306"/>
    <lineage>
        <taxon>Bacteria</taxon>
        <taxon>Candidatus Tayloriibacteriota</taxon>
    </lineage>
</organism>
<sequence length="394" mass="43962">MKIAIFSDNFYPELSGITDSVTLLGKALEERGHKIMFVAPRYSKKDYEKANLPRELLFVSDTEIFVKRLFSVAMPNSPTGQSRIVIPFGKSIFDMMKFKPDVIYTNSPFGTGIEALISSKILKIPLVGTNHTPIGEFMMYSPFYSKSITNLALRYFSWYYNRCKIITAPCQSLIEEMKSFGFKKNALRVPNPIDLGRFTKSNSEEQAELKKKIGLSGKIVLYTGRLAPEKKVDVIIKAIAIAIKKIPDVRLVITGHGSALPDLKKIASELNISDKIIFSGFVDEANFPLYYKASDLFVIMSKAESQSLSLMQAMASGLPVIGANARALPEYISEETGLLVEPDNETKLAEAIITILEDKNLSEKMSENGPKEVKKFAPLQIAKIWEDIYNGALK</sequence>
<reference evidence="3 4" key="1">
    <citation type="journal article" date="2016" name="Nat. Commun.">
        <title>Thousands of microbial genomes shed light on interconnected biogeochemical processes in an aquifer system.</title>
        <authorList>
            <person name="Anantharaman K."/>
            <person name="Brown C.T."/>
            <person name="Hug L.A."/>
            <person name="Sharon I."/>
            <person name="Castelle C.J."/>
            <person name="Probst A.J."/>
            <person name="Thomas B.C."/>
            <person name="Singh A."/>
            <person name="Wilkins M.J."/>
            <person name="Karaoz U."/>
            <person name="Brodie E.L."/>
            <person name="Williams K.H."/>
            <person name="Hubbard S.S."/>
            <person name="Banfield J.F."/>
        </authorList>
    </citation>
    <scope>NUCLEOTIDE SEQUENCE [LARGE SCALE GENOMIC DNA]</scope>
</reference>
<dbReference type="PANTHER" id="PTHR45947">
    <property type="entry name" value="SULFOQUINOVOSYL TRANSFERASE SQD2"/>
    <property type="match status" value="1"/>
</dbReference>
<comment type="caution">
    <text evidence="3">The sequence shown here is derived from an EMBL/GenBank/DDBJ whole genome shotgun (WGS) entry which is preliminary data.</text>
</comment>
<evidence type="ECO:0000313" key="3">
    <source>
        <dbReference type="EMBL" id="OHA23798.1"/>
    </source>
</evidence>
<dbReference type="EMBL" id="MHRK01000026">
    <property type="protein sequence ID" value="OHA23798.1"/>
    <property type="molecule type" value="Genomic_DNA"/>
</dbReference>
<dbReference type="GO" id="GO:0016758">
    <property type="term" value="F:hexosyltransferase activity"/>
    <property type="evidence" value="ECO:0007669"/>
    <property type="project" value="TreeGrafter"/>
</dbReference>
<dbReference type="InterPro" id="IPR028098">
    <property type="entry name" value="Glyco_trans_4-like_N"/>
</dbReference>
<feature type="domain" description="Glycosyltransferase subfamily 4-like N-terminal" evidence="2">
    <location>
        <begin position="16"/>
        <end position="197"/>
    </location>
</feature>
<dbReference type="PANTHER" id="PTHR45947:SF3">
    <property type="entry name" value="SULFOQUINOVOSYL TRANSFERASE SQD2"/>
    <property type="match status" value="1"/>
</dbReference>
<dbReference type="SUPFAM" id="SSF53756">
    <property type="entry name" value="UDP-Glycosyltransferase/glycogen phosphorylase"/>
    <property type="match status" value="1"/>
</dbReference>
<dbReference type="STRING" id="1802306.A3C72_03665"/>
<feature type="domain" description="Glycosyl transferase family 1" evidence="1">
    <location>
        <begin position="211"/>
        <end position="371"/>
    </location>
</feature>
<evidence type="ECO:0000259" key="2">
    <source>
        <dbReference type="Pfam" id="PF13439"/>
    </source>
</evidence>
<evidence type="ECO:0008006" key="5">
    <source>
        <dbReference type="Google" id="ProtNLM"/>
    </source>
</evidence>
<dbReference type="Pfam" id="PF00534">
    <property type="entry name" value="Glycos_transf_1"/>
    <property type="match status" value="1"/>
</dbReference>
<dbReference type="Pfam" id="PF13439">
    <property type="entry name" value="Glyco_transf_4"/>
    <property type="match status" value="1"/>
</dbReference>